<accession>A0A381N865</accession>
<name>A0A381N865_9ZZZZ</name>
<evidence type="ECO:0008006" key="2">
    <source>
        <dbReference type="Google" id="ProtNLM"/>
    </source>
</evidence>
<dbReference type="Gene3D" id="3.90.1150.10">
    <property type="entry name" value="Aspartate Aminotransferase, domain 1"/>
    <property type="match status" value="1"/>
</dbReference>
<proteinExistence type="predicted"/>
<dbReference type="InterPro" id="IPR015424">
    <property type="entry name" value="PyrdxlP-dep_Trfase"/>
</dbReference>
<dbReference type="EMBL" id="UINC01000180">
    <property type="protein sequence ID" value="SUZ50639.1"/>
    <property type="molecule type" value="Genomic_DNA"/>
</dbReference>
<organism evidence="1">
    <name type="scientific">marine metagenome</name>
    <dbReference type="NCBI Taxonomy" id="408172"/>
    <lineage>
        <taxon>unclassified sequences</taxon>
        <taxon>metagenomes</taxon>
        <taxon>ecological metagenomes</taxon>
    </lineage>
</organism>
<gene>
    <name evidence="1" type="ORF">METZ01_LOCUS3493</name>
</gene>
<protein>
    <recommendedName>
        <fullName evidence="2">Cysteine desulfurase</fullName>
    </recommendedName>
</protein>
<dbReference type="SUPFAM" id="SSF53383">
    <property type="entry name" value="PLP-dependent transferases"/>
    <property type="match status" value="1"/>
</dbReference>
<feature type="non-terminal residue" evidence="1">
    <location>
        <position position="1"/>
    </location>
</feature>
<dbReference type="AlphaFoldDB" id="A0A381N865"/>
<dbReference type="InterPro" id="IPR015422">
    <property type="entry name" value="PyrdxlP-dep_Trfase_small"/>
</dbReference>
<evidence type="ECO:0000313" key="1">
    <source>
        <dbReference type="EMBL" id="SUZ50639.1"/>
    </source>
</evidence>
<sequence length="62" mass="6330">VAAHSGSACASEVLEPSPVLEAMGVDAQRSLRLSVGWNTTDADLDAALDAVPGILGDLRALR</sequence>
<reference evidence="1" key="1">
    <citation type="submission" date="2018-05" db="EMBL/GenBank/DDBJ databases">
        <authorList>
            <person name="Lanie J.A."/>
            <person name="Ng W.-L."/>
            <person name="Kazmierczak K.M."/>
            <person name="Andrzejewski T.M."/>
            <person name="Davidsen T.M."/>
            <person name="Wayne K.J."/>
            <person name="Tettelin H."/>
            <person name="Glass J.I."/>
            <person name="Rusch D."/>
            <person name="Podicherti R."/>
            <person name="Tsui H.-C.T."/>
            <person name="Winkler M.E."/>
        </authorList>
    </citation>
    <scope>NUCLEOTIDE SEQUENCE</scope>
</reference>